<dbReference type="GO" id="GO:0046873">
    <property type="term" value="F:metal ion transmembrane transporter activity"/>
    <property type="evidence" value="ECO:0007669"/>
    <property type="project" value="InterPro"/>
</dbReference>
<feature type="transmembrane region" description="Helical" evidence="6">
    <location>
        <begin position="288"/>
        <end position="308"/>
    </location>
</feature>
<evidence type="ECO:0000256" key="6">
    <source>
        <dbReference type="SAM" id="Phobius"/>
    </source>
</evidence>
<sequence>MHSPYYGAIEKNQIRESSEENYNWLVVKHGNEEEKKELLTLFDLPEDIFIGSDEPEEVSRLEHLRDTKLNNPFLYTLIDLSSNHQERIEKRLEPVTFILSKGLMITYVSRESNLVERLIEKHGSELRHFEDIIAFATLMIYTHYINGLKEIKKQIDQLDAAARKTTENNELFNLADTERDMVYLDHTLKDQNLTVNHLMERKEFLDKLDNESLVYDIKLRQKFANKLVTIYRDLLETIGGLFSDMMDNNLNHLMKYLDSAALVVAVPSLIAGLWGINTGGLPGKDNTIGTILVFGLAVLVGILTAVYLSKKDFSKTK</sequence>
<dbReference type="SUPFAM" id="SSF143865">
    <property type="entry name" value="CorA soluble domain-like"/>
    <property type="match status" value="1"/>
</dbReference>
<comment type="subcellular location">
    <subcellularLocation>
        <location evidence="1">Membrane</location>
        <topology evidence="1">Multi-pass membrane protein</topology>
    </subcellularLocation>
</comment>
<dbReference type="InterPro" id="IPR045863">
    <property type="entry name" value="CorA_TM1_TM2"/>
</dbReference>
<keyword evidence="4 6" id="KW-1133">Transmembrane helix</keyword>
<evidence type="ECO:0000313" key="8">
    <source>
        <dbReference type="Proteomes" id="UP000531895"/>
    </source>
</evidence>
<reference evidence="7 8" key="1">
    <citation type="submission" date="2020-07" db="EMBL/GenBank/DDBJ databases">
        <authorList>
            <person name="Feng H."/>
        </authorList>
    </citation>
    <scope>NUCLEOTIDE SEQUENCE [LARGE SCALE GENOMIC DNA]</scope>
    <source>
        <strain evidence="8">s-7</strain>
    </source>
</reference>
<evidence type="ECO:0000256" key="2">
    <source>
        <dbReference type="ARBA" id="ARBA00009765"/>
    </source>
</evidence>
<dbReference type="SUPFAM" id="SSF144083">
    <property type="entry name" value="Magnesium transport protein CorA, transmembrane region"/>
    <property type="match status" value="1"/>
</dbReference>
<name>A0A7W2AMT1_9ENTE</name>
<feature type="transmembrane region" description="Helical" evidence="6">
    <location>
        <begin position="256"/>
        <end position="276"/>
    </location>
</feature>
<comment type="caution">
    <text evidence="7">The sequence shown here is derived from an EMBL/GenBank/DDBJ whole genome shotgun (WGS) entry which is preliminary data.</text>
</comment>
<keyword evidence="3 6" id="KW-0812">Transmembrane</keyword>
<dbReference type="Gene3D" id="1.20.58.340">
    <property type="entry name" value="Magnesium transport protein CorA, transmembrane region"/>
    <property type="match status" value="2"/>
</dbReference>
<gene>
    <name evidence="7" type="ORF">H1Z91_13505</name>
</gene>
<dbReference type="InterPro" id="IPR047199">
    <property type="entry name" value="CorA-like"/>
</dbReference>
<dbReference type="EMBL" id="JACEIT010000034">
    <property type="protein sequence ID" value="MBA4547289.1"/>
    <property type="molecule type" value="Genomic_DNA"/>
</dbReference>
<evidence type="ECO:0000256" key="4">
    <source>
        <dbReference type="ARBA" id="ARBA00022989"/>
    </source>
</evidence>
<protein>
    <submittedName>
        <fullName evidence="7">Magnesium transporter CorA family protein</fullName>
    </submittedName>
</protein>
<dbReference type="Gene3D" id="3.30.460.20">
    <property type="entry name" value="CorA soluble domain-like"/>
    <property type="match status" value="1"/>
</dbReference>
<accession>A0A7W2AMT1</accession>
<dbReference type="GO" id="GO:0016020">
    <property type="term" value="C:membrane"/>
    <property type="evidence" value="ECO:0007669"/>
    <property type="project" value="UniProtKB-SubCell"/>
</dbReference>
<keyword evidence="5 6" id="KW-0472">Membrane</keyword>
<evidence type="ECO:0000256" key="3">
    <source>
        <dbReference type="ARBA" id="ARBA00022692"/>
    </source>
</evidence>
<dbReference type="Proteomes" id="UP000531895">
    <property type="component" value="Unassembled WGS sequence"/>
</dbReference>
<dbReference type="Pfam" id="PF01544">
    <property type="entry name" value="CorA"/>
    <property type="match status" value="1"/>
</dbReference>
<dbReference type="PANTHER" id="PTHR47891">
    <property type="entry name" value="TRANSPORTER-RELATED"/>
    <property type="match status" value="1"/>
</dbReference>
<evidence type="ECO:0000313" key="7">
    <source>
        <dbReference type="EMBL" id="MBA4547289.1"/>
    </source>
</evidence>
<dbReference type="InterPro" id="IPR045861">
    <property type="entry name" value="CorA_cytoplasmic_dom"/>
</dbReference>
<proteinExistence type="inferred from homology"/>
<dbReference type="CDD" id="cd12827">
    <property type="entry name" value="EcCorA_ZntB-like_u2"/>
    <property type="match status" value="1"/>
</dbReference>
<evidence type="ECO:0000256" key="1">
    <source>
        <dbReference type="ARBA" id="ARBA00004141"/>
    </source>
</evidence>
<comment type="similarity">
    <text evidence="2">Belongs to the CorA metal ion transporter (MIT) (TC 1.A.35) family.</text>
</comment>
<evidence type="ECO:0000256" key="5">
    <source>
        <dbReference type="ARBA" id="ARBA00023136"/>
    </source>
</evidence>
<dbReference type="AlphaFoldDB" id="A0A7W2AMT1"/>
<dbReference type="InterPro" id="IPR002523">
    <property type="entry name" value="MgTranspt_CorA/ZnTranspt_ZntB"/>
</dbReference>
<dbReference type="PANTHER" id="PTHR47891:SF1">
    <property type="entry name" value="CORA-MAGNESIUM AND COBALT TRANSPORTER"/>
    <property type="match status" value="1"/>
</dbReference>
<organism evidence="7 8">
    <name type="scientific">Enterococcus lactis</name>
    <dbReference type="NCBI Taxonomy" id="357441"/>
    <lineage>
        <taxon>Bacteria</taxon>
        <taxon>Bacillati</taxon>
        <taxon>Bacillota</taxon>
        <taxon>Bacilli</taxon>
        <taxon>Lactobacillales</taxon>
        <taxon>Enterococcaceae</taxon>
        <taxon>Enterococcus</taxon>
    </lineage>
</organism>